<dbReference type="EMBL" id="VMNF01000005">
    <property type="protein sequence ID" value="TXC07464.1"/>
    <property type="molecule type" value="Genomic_DNA"/>
</dbReference>
<gene>
    <name evidence="2" type="ORF">FocTR4_00003361</name>
</gene>
<accession>A0A5C6TB11</accession>
<evidence type="ECO:0000256" key="1">
    <source>
        <dbReference type="SAM" id="MobiDB-lite"/>
    </source>
</evidence>
<protein>
    <submittedName>
        <fullName evidence="2">Uncharacterized protein</fullName>
    </submittedName>
</protein>
<proteinExistence type="predicted"/>
<reference evidence="2 3" key="1">
    <citation type="submission" date="2019-07" db="EMBL/GenBank/DDBJ databases">
        <title>The First High-Quality Draft Genome Sequence of the Causal Agent of the Current Panama Disease Epidemic.</title>
        <authorList>
            <person name="Warmington R.J."/>
            <person name="Kay W."/>
            <person name="Jeffries A."/>
            <person name="Bebber D."/>
            <person name="Moore K."/>
            <person name="Studholme D.J."/>
        </authorList>
    </citation>
    <scope>NUCLEOTIDE SEQUENCE [LARGE SCALE GENOMIC DNA]</scope>
    <source>
        <strain evidence="2 3">TR4</strain>
    </source>
</reference>
<sequence>MRQTDKTGQYKELMLANATDSDRNEVDEVGKVDTRTRASTNNAQPVLEGYDPIKD</sequence>
<evidence type="ECO:0000313" key="2">
    <source>
        <dbReference type="EMBL" id="TXC07464.1"/>
    </source>
</evidence>
<dbReference type="Proteomes" id="UP000321331">
    <property type="component" value="Unassembled WGS sequence"/>
</dbReference>
<evidence type="ECO:0000313" key="3">
    <source>
        <dbReference type="Proteomes" id="UP000321331"/>
    </source>
</evidence>
<organism evidence="2 3">
    <name type="scientific">Fusarium oxysporum f. sp. cubense</name>
    <dbReference type="NCBI Taxonomy" id="61366"/>
    <lineage>
        <taxon>Eukaryota</taxon>
        <taxon>Fungi</taxon>
        <taxon>Dikarya</taxon>
        <taxon>Ascomycota</taxon>
        <taxon>Pezizomycotina</taxon>
        <taxon>Sordariomycetes</taxon>
        <taxon>Hypocreomycetidae</taxon>
        <taxon>Hypocreales</taxon>
        <taxon>Nectriaceae</taxon>
        <taxon>Fusarium</taxon>
        <taxon>Fusarium oxysporum species complex</taxon>
    </lineage>
</organism>
<feature type="compositionally biased region" description="Basic and acidic residues" evidence="1">
    <location>
        <begin position="20"/>
        <end position="36"/>
    </location>
</feature>
<feature type="region of interest" description="Disordered" evidence="1">
    <location>
        <begin position="1"/>
        <end position="55"/>
    </location>
</feature>
<name>A0A5C6TB11_FUSOC</name>
<dbReference type="AlphaFoldDB" id="A0A5C6TB11"/>
<comment type="caution">
    <text evidence="2">The sequence shown here is derived from an EMBL/GenBank/DDBJ whole genome shotgun (WGS) entry which is preliminary data.</text>
</comment>